<accession>A0ABS5DX51</accession>
<evidence type="ECO:0000313" key="3">
    <source>
        <dbReference type="Proteomes" id="UP000672097"/>
    </source>
</evidence>
<dbReference type="Pfam" id="PF12094">
    <property type="entry name" value="DUF3570"/>
    <property type="match status" value="2"/>
</dbReference>
<gene>
    <name evidence="2" type="ORF">KAK11_09965</name>
</gene>
<feature type="chain" id="PRO_5046150174" evidence="1">
    <location>
        <begin position="29"/>
        <end position="376"/>
    </location>
</feature>
<name>A0ABS5DX51_9BURK</name>
<dbReference type="Proteomes" id="UP000672097">
    <property type="component" value="Unassembled WGS sequence"/>
</dbReference>
<protein>
    <submittedName>
        <fullName evidence="2">DUF3570 domain-containing protein</fullName>
    </submittedName>
</protein>
<evidence type="ECO:0000256" key="1">
    <source>
        <dbReference type="SAM" id="SignalP"/>
    </source>
</evidence>
<proteinExistence type="predicted"/>
<feature type="signal peptide" evidence="1">
    <location>
        <begin position="1"/>
        <end position="28"/>
    </location>
</feature>
<reference evidence="2 3" key="1">
    <citation type="submission" date="2021-04" db="EMBL/GenBank/DDBJ databases">
        <title>The genome sequence of type strain Ideonella paludis KCTC 32238.</title>
        <authorList>
            <person name="Liu Y."/>
        </authorList>
    </citation>
    <scope>NUCLEOTIDE SEQUENCE [LARGE SCALE GENOMIC DNA]</scope>
    <source>
        <strain evidence="2 3">KCTC 32238</strain>
    </source>
</reference>
<comment type="caution">
    <text evidence="2">The sequence shown here is derived from an EMBL/GenBank/DDBJ whole genome shotgun (WGS) entry which is preliminary data.</text>
</comment>
<keyword evidence="1" id="KW-0732">Signal</keyword>
<organism evidence="2 3">
    <name type="scientific">Ideonella paludis</name>
    <dbReference type="NCBI Taxonomy" id="1233411"/>
    <lineage>
        <taxon>Bacteria</taxon>
        <taxon>Pseudomonadati</taxon>
        <taxon>Pseudomonadota</taxon>
        <taxon>Betaproteobacteria</taxon>
        <taxon>Burkholderiales</taxon>
        <taxon>Sphaerotilaceae</taxon>
        <taxon>Ideonella</taxon>
    </lineage>
</organism>
<dbReference type="EMBL" id="JAGQDG010000003">
    <property type="protein sequence ID" value="MBQ0935654.1"/>
    <property type="molecule type" value="Genomic_DNA"/>
</dbReference>
<keyword evidence="3" id="KW-1185">Reference proteome</keyword>
<dbReference type="RefSeq" id="WP_210808780.1">
    <property type="nucleotide sequence ID" value="NZ_JAGQDG010000003.1"/>
</dbReference>
<evidence type="ECO:0000313" key="2">
    <source>
        <dbReference type="EMBL" id="MBQ0935654.1"/>
    </source>
</evidence>
<dbReference type="SUPFAM" id="SSF56935">
    <property type="entry name" value="Porins"/>
    <property type="match status" value="1"/>
</dbReference>
<sequence>MAATDATSCSSVLAAALLLPGLAAPAMAQQAPEKTELSFKLLDYQDRQPGLERTHVRAPSLGLITPLGEQWGLEAGLVRDTVSGASPRWHSAVSGASRQTERRDAGDLRITHYGHRQSWSVGTALSDENDYSSRSLSVEHRWSTEDNNRSYQLGLGWTRDKIGATGQPSLQEKRRTLETMASVTQAWTASDLVQFSLTHRRGEGFYSDPYKFPDVRPRSRHQSTALLRWNHAIDAWDAALKLSYRWYGDSFGVRAHTLEGHWVQSIGSRWTITPGLRLYSQRAASFYVDPRPGSDAPPALPGEGSNGLVSADQRLAGFGAVALSLKGEWMVSPALSLDVRVEQYEQRGAWRVGGEGSPGLAPFSARHWMLGGSYKF</sequence>
<dbReference type="InterPro" id="IPR021953">
    <property type="entry name" value="DUF3570"/>
</dbReference>